<dbReference type="PANTHER" id="PTHR42924">
    <property type="entry name" value="EXONUCLEASE"/>
    <property type="match status" value="1"/>
</dbReference>
<dbReference type="Proteomes" id="UP000886805">
    <property type="component" value="Unassembled WGS sequence"/>
</dbReference>
<dbReference type="InterPro" id="IPR004013">
    <property type="entry name" value="PHP_dom"/>
</dbReference>
<dbReference type="AlphaFoldDB" id="A0A9D1X3T9"/>
<evidence type="ECO:0000259" key="1">
    <source>
        <dbReference type="SMART" id="SM00481"/>
    </source>
</evidence>
<proteinExistence type="predicted"/>
<dbReference type="SUPFAM" id="SSF89550">
    <property type="entry name" value="PHP domain-like"/>
    <property type="match status" value="1"/>
</dbReference>
<dbReference type="CDD" id="cd07438">
    <property type="entry name" value="PHP_HisPPase_AMP"/>
    <property type="match status" value="1"/>
</dbReference>
<dbReference type="EMBL" id="DXEQ01000134">
    <property type="protein sequence ID" value="HIX72348.1"/>
    <property type="molecule type" value="Genomic_DNA"/>
</dbReference>
<dbReference type="PANTHER" id="PTHR42924:SF3">
    <property type="entry name" value="POLYMERASE_HISTIDINOL PHOSPHATASE N-TERMINAL DOMAIN-CONTAINING PROTEIN"/>
    <property type="match status" value="1"/>
</dbReference>
<dbReference type="InterPro" id="IPR016195">
    <property type="entry name" value="Pol/histidinol_Pase-like"/>
</dbReference>
<protein>
    <submittedName>
        <fullName evidence="2">PHP domain-containing protein</fullName>
    </submittedName>
</protein>
<name>A0A9D1X3T9_9FIRM</name>
<evidence type="ECO:0000313" key="2">
    <source>
        <dbReference type="EMBL" id="HIX72348.1"/>
    </source>
</evidence>
<feature type="domain" description="Polymerase/histidinol phosphatase N-terminal" evidence="1">
    <location>
        <begin position="1"/>
        <end position="63"/>
    </location>
</feature>
<evidence type="ECO:0000313" key="3">
    <source>
        <dbReference type="Proteomes" id="UP000886805"/>
    </source>
</evidence>
<dbReference type="Pfam" id="PF02811">
    <property type="entry name" value="PHP"/>
    <property type="match status" value="1"/>
</dbReference>
<reference evidence="2" key="2">
    <citation type="submission" date="2021-04" db="EMBL/GenBank/DDBJ databases">
        <authorList>
            <person name="Gilroy R."/>
        </authorList>
    </citation>
    <scope>NUCLEOTIDE SEQUENCE</scope>
    <source>
        <strain evidence="2">ChiSxjej3B15-1167</strain>
    </source>
</reference>
<reference evidence="2" key="1">
    <citation type="journal article" date="2021" name="PeerJ">
        <title>Extensive microbial diversity within the chicken gut microbiome revealed by metagenomics and culture.</title>
        <authorList>
            <person name="Gilroy R."/>
            <person name="Ravi A."/>
            <person name="Getino M."/>
            <person name="Pursley I."/>
            <person name="Horton D.L."/>
            <person name="Alikhan N.F."/>
            <person name="Baker D."/>
            <person name="Gharbi K."/>
            <person name="Hall N."/>
            <person name="Watson M."/>
            <person name="Adriaenssens E.M."/>
            <person name="Foster-Nyarko E."/>
            <person name="Jarju S."/>
            <person name="Secka A."/>
            <person name="Antonio M."/>
            <person name="Oren A."/>
            <person name="Chaudhuri R.R."/>
            <person name="La Ragione R."/>
            <person name="Hildebrand F."/>
            <person name="Pallen M.J."/>
        </authorList>
    </citation>
    <scope>NUCLEOTIDE SEQUENCE</scope>
    <source>
        <strain evidence="2">ChiSxjej3B15-1167</strain>
    </source>
</reference>
<dbReference type="Gene3D" id="1.10.150.650">
    <property type="match status" value="1"/>
</dbReference>
<comment type="caution">
    <text evidence="2">The sequence shown here is derived from an EMBL/GenBank/DDBJ whole genome shotgun (WGS) entry which is preliminary data.</text>
</comment>
<dbReference type="Gene3D" id="3.20.20.140">
    <property type="entry name" value="Metal-dependent hydrolases"/>
    <property type="match status" value="1"/>
</dbReference>
<dbReference type="InterPro" id="IPR003141">
    <property type="entry name" value="Pol/His_phosphatase_N"/>
</dbReference>
<accession>A0A9D1X3T9</accession>
<dbReference type="GO" id="GO:0004534">
    <property type="term" value="F:5'-3' RNA exonuclease activity"/>
    <property type="evidence" value="ECO:0007669"/>
    <property type="project" value="TreeGrafter"/>
</dbReference>
<gene>
    <name evidence="2" type="ORF">H9849_04935</name>
</gene>
<dbReference type="SMART" id="SM00481">
    <property type="entry name" value="POLIIIAc"/>
    <property type="match status" value="1"/>
</dbReference>
<dbReference type="InterPro" id="IPR052018">
    <property type="entry name" value="PHP_domain"/>
</dbReference>
<sequence>MHSYYSNDGEYSPAELVKKCSDADIHLMSIADHNTVRATEEALEAAISASITCLPGIEIDCTYENTDFHMLGYGMDWRAPVFAEIEKNVRRQGQSASLHMLEQTRKLGFDVTEEDMRQMAADSYWPETWTGEMFAEYLLAQPEYNDHPLLAPYLAGGARSDNPYVNFYWDYYSQGKPCFAEMYYPDMCHIIDIIHENGGLAVLAHPYVNLKEKKCLLGGIIDLGVDGIEAFSSYHTPSQTADALAVAQAHGLFVTCGSDFHGKTKPSIALRQHGCTIPGEEMERQMEALLERVI</sequence>
<dbReference type="GO" id="GO:0035312">
    <property type="term" value="F:5'-3' DNA exonuclease activity"/>
    <property type="evidence" value="ECO:0007669"/>
    <property type="project" value="TreeGrafter"/>
</dbReference>
<organism evidence="2 3">
    <name type="scientific">Candidatus Anaerobutyricum stercoripullorum</name>
    <dbReference type="NCBI Taxonomy" id="2838456"/>
    <lineage>
        <taxon>Bacteria</taxon>
        <taxon>Bacillati</taxon>
        <taxon>Bacillota</taxon>
        <taxon>Clostridia</taxon>
        <taxon>Lachnospirales</taxon>
        <taxon>Lachnospiraceae</taxon>
        <taxon>Anaerobutyricum</taxon>
    </lineage>
</organism>